<accession>A0A4U0H4V5</accession>
<feature type="domain" description="DinB-like" evidence="1">
    <location>
        <begin position="37"/>
        <end position="168"/>
    </location>
</feature>
<dbReference type="Gene3D" id="1.20.120.450">
    <property type="entry name" value="dinb family like domain"/>
    <property type="match status" value="1"/>
</dbReference>
<dbReference type="EMBL" id="SUKA01000002">
    <property type="protein sequence ID" value="TJY66638.1"/>
    <property type="molecule type" value="Genomic_DNA"/>
</dbReference>
<dbReference type="RefSeq" id="WP_136819986.1">
    <property type="nucleotide sequence ID" value="NZ_BMJX01000002.1"/>
</dbReference>
<dbReference type="NCBIfam" id="NF009807">
    <property type="entry name" value="PRK13291.1"/>
    <property type="match status" value="1"/>
</dbReference>
<evidence type="ECO:0000313" key="2">
    <source>
        <dbReference type="EMBL" id="TJY66638.1"/>
    </source>
</evidence>
<dbReference type="Proteomes" id="UP000309872">
    <property type="component" value="Unassembled WGS sequence"/>
</dbReference>
<dbReference type="InterPro" id="IPR034660">
    <property type="entry name" value="DinB/YfiT-like"/>
</dbReference>
<dbReference type="AlphaFoldDB" id="A0A4U0H4V5"/>
<evidence type="ECO:0000259" key="1">
    <source>
        <dbReference type="Pfam" id="PF12867"/>
    </source>
</evidence>
<proteinExistence type="predicted"/>
<dbReference type="GO" id="GO:0016787">
    <property type="term" value="F:hydrolase activity"/>
    <property type="evidence" value="ECO:0007669"/>
    <property type="project" value="UniProtKB-KW"/>
</dbReference>
<sequence>MKDQNLKYPIGFFVKPLVISKEELAKWIEIIGVFPEVLRDEIEPMPDHLLDTPYREGGWTVRQVVHHCADSHINAFMRFKLAITENNPVIKPYNEALWAELSDCKSLPVEFSLSILRGLHHRWYVILKNMDDEMLKRNYTHPEHGTEFILDEAIGMYAWHCNHHLAHIKLVNNKKATI</sequence>
<comment type="caution">
    <text evidence="2">The sequence shown here is derived from an EMBL/GenBank/DDBJ whole genome shotgun (WGS) entry which is preliminary data.</text>
</comment>
<reference evidence="2 3" key="1">
    <citation type="submission" date="2019-04" db="EMBL/GenBank/DDBJ databases">
        <title>Sphingobacterium olei sp. nov., isolated from oil-contaminated soil.</title>
        <authorList>
            <person name="Liu B."/>
        </authorList>
    </citation>
    <scope>NUCLEOTIDE SEQUENCE [LARGE SCALE GENOMIC DNA]</scope>
    <source>
        <strain evidence="2 3">Y3L14</strain>
    </source>
</reference>
<name>A0A4U0H4V5_9SPHI</name>
<protein>
    <submittedName>
        <fullName evidence="2">Putative metal-dependent hydrolase</fullName>
    </submittedName>
</protein>
<dbReference type="OrthoDB" id="9796039at2"/>
<dbReference type="Pfam" id="PF12867">
    <property type="entry name" value="DinB_2"/>
    <property type="match status" value="1"/>
</dbReference>
<organism evidence="2 3">
    <name type="scientific">Sphingobacterium alkalisoli</name>
    <dbReference type="NCBI Taxonomy" id="1874115"/>
    <lineage>
        <taxon>Bacteria</taxon>
        <taxon>Pseudomonadati</taxon>
        <taxon>Bacteroidota</taxon>
        <taxon>Sphingobacteriia</taxon>
        <taxon>Sphingobacteriales</taxon>
        <taxon>Sphingobacteriaceae</taxon>
        <taxon>Sphingobacterium</taxon>
    </lineage>
</organism>
<keyword evidence="2" id="KW-0378">Hydrolase</keyword>
<evidence type="ECO:0000313" key="3">
    <source>
        <dbReference type="Proteomes" id="UP000309872"/>
    </source>
</evidence>
<dbReference type="SUPFAM" id="SSF109854">
    <property type="entry name" value="DinB/YfiT-like putative metalloenzymes"/>
    <property type="match status" value="1"/>
</dbReference>
<dbReference type="InterPro" id="IPR024775">
    <property type="entry name" value="DinB-like"/>
</dbReference>
<gene>
    <name evidence="2" type="ORF">FAZ19_06880</name>
</gene>
<keyword evidence="3" id="KW-1185">Reference proteome</keyword>